<comment type="caution">
    <text evidence="1">The sequence shown here is derived from an EMBL/GenBank/DDBJ whole genome shotgun (WGS) entry which is preliminary data.</text>
</comment>
<sequence>MIETYIKLGGDGVLLRSLYRQMRAITDELARGRRKGGDATATVFPPQHLGDVTDHNDVQKHYFVEANEVDCSFDERGVIEEFRCVATIRAKSPGVRLYYSGHTYSSDRQPGVLRAEAIAGGALLEARESPTGALQAYFDLGTSLSPDDDKAHNLTFRILVTSDSPARPILVFHNSRGGACQMILRAQFRAPALPKKIWRFAVEDTIDAEHPSPGSEFEVADDGLYDHSFGELTPSWSYGFAWMW</sequence>
<evidence type="ECO:0000313" key="2">
    <source>
        <dbReference type="Proteomes" id="UP000295172"/>
    </source>
</evidence>
<reference evidence="1 2" key="1">
    <citation type="submission" date="2019-02" db="EMBL/GenBank/DDBJ databases">
        <title>Draft genome sequences of novel Actinobacteria.</title>
        <authorList>
            <person name="Sahin N."/>
            <person name="Ay H."/>
            <person name="Saygin H."/>
        </authorList>
    </citation>
    <scope>NUCLEOTIDE SEQUENCE [LARGE SCALE GENOMIC DNA]</scope>
    <source>
        <strain evidence="1 2">16K104</strain>
    </source>
</reference>
<gene>
    <name evidence="1" type="ORF">E1218_07560</name>
</gene>
<keyword evidence="2" id="KW-1185">Reference proteome</keyword>
<accession>A0A4R4XCE4</accession>
<evidence type="ECO:0000313" key="1">
    <source>
        <dbReference type="EMBL" id="TDD28368.1"/>
    </source>
</evidence>
<protein>
    <submittedName>
        <fullName evidence="1">Uncharacterized protein</fullName>
    </submittedName>
</protein>
<dbReference type="RefSeq" id="WP_132317676.1">
    <property type="nucleotide sequence ID" value="NZ_SMKR01000022.1"/>
</dbReference>
<dbReference type="OrthoDB" id="3805675at2"/>
<dbReference type="EMBL" id="SMKR01000022">
    <property type="protein sequence ID" value="TDD28368.1"/>
    <property type="molecule type" value="Genomic_DNA"/>
</dbReference>
<dbReference type="Proteomes" id="UP000295172">
    <property type="component" value="Unassembled WGS sequence"/>
</dbReference>
<proteinExistence type="predicted"/>
<organism evidence="1 2">
    <name type="scientific">Kribbella turkmenica</name>
    <dbReference type="NCBI Taxonomy" id="2530375"/>
    <lineage>
        <taxon>Bacteria</taxon>
        <taxon>Bacillati</taxon>
        <taxon>Actinomycetota</taxon>
        <taxon>Actinomycetes</taxon>
        <taxon>Propionibacteriales</taxon>
        <taxon>Kribbellaceae</taxon>
        <taxon>Kribbella</taxon>
    </lineage>
</organism>
<dbReference type="AlphaFoldDB" id="A0A4R4XCE4"/>
<name>A0A4R4XCE4_9ACTN</name>